<dbReference type="PANTHER" id="PTHR30069">
    <property type="entry name" value="TONB-DEPENDENT OUTER MEMBRANE RECEPTOR"/>
    <property type="match status" value="1"/>
</dbReference>
<comment type="subcellular location">
    <subcellularLocation>
        <location evidence="1">Cell outer membrane</location>
        <topology evidence="1">Multi-pass membrane protein</topology>
    </subcellularLocation>
</comment>
<evidence type="ECO:0000256" key="5">
    <source>
        <dbReference type="ARBA" id="ARBA00023136"/>
    </source>
</evidence>
<reference evidence="9 10" key="2">
    <citation type="submission" date="2015-01" db="EMBL/GenBank/DDBJ databases">
        <title>Complete genome sequence of Pyrinomonas methylaliphatogenes type strain K22T.</title>
        <authorList>
            <person name="Lee K.C.Y."/>
            <person name="Power J.F."/>
            <person name="Dunfield P.F."/>
            <person name="Morgan X.C."/>
            <person name="Huttenhower C."/>
            <person name="Stott M.B."/>
        </authorList>
    </citation>
    <scope>NUCLEOTIDE SEQUENCE [LARGE SCALE GENOMIC DNA]</scope>
    <source>
        <strain evidence="9 10">K22</strain>
    </source>
</reference>
<keyword evidence="7" id="KW-1133">Transmembrane helix</keyword>
<dbReference type="AlphaFoldDB" id="A0A0B6X387"/>
<feature type="domain" description="TonB-dependent transporter Oar-like beta-barrel" evidence="8">
    <location>
        <begin position="256"/>
        <end position="1153"/>
    </location>
</feature>
<evidence type="ECO:0000256" key="4">
    <source>
        <dbReference type="ARBA" id="ARBA00022692"/>
    </source>
</evidence>
<evidence type="ECO:0000256" key="1">
    <source>
        <dbReference type="ARBA" id="ARBA00004571"/>
    </source>
</evidence>
<dbReference type="SUPFAM" id="SSF49452">
    <property type="entry name" value="Starch-binding domain-like"/>
    <property type="match status" value="1"/>
</dbReference>
<keyword evidence="5 7" id="KW-0472">Membrane</keyword>
<evidence type="ECO:0000259" key="8">
    <source>
        <dbReference type="Pfam" id="PF25183"/>
    </source>
</evidence>
<evidence type="ECO:0000256" key="7">
    <source>
        <dbReference type="SAM" id="Phobius"/>
    </source>
</evidence>
<dbReference type="EMBL" id="CBXV010000008">
    <property type="protein sequence ID" value="CDM66760.1"/>
    <property type="molecule type" value="Genomic_DNA"/>
</dbReference>
<sequence>MERKGISPRAWIHWLWIIFMTIVFVPHSVAQVDTASLTGLVTDANGAAIPDARVIARDQETNATFQAMTGADGYYTFTALRPGLYTISVERSGFRREMRSALKLSIGQRARLDFTLAVGDVAEVVTITDEPLQLQREDASLGNTVDNRRITTLPLAQRTWDDLLVQVAGTQGDPYTEQAGGTASGRTGGVNIHGTRSLMNNFVLDGQDNNSISTNVQELSTQVARPSIDSIAEFKVITSQYAADTGRAAGGVISVTTRSGTNQFRGLVYEYFRNKIFDANDFFSNRLGRKKPQRNQHQFGGNLGGPIVRDRAFFFADYEATRIRQGVLRIATVPLDAEKRGDFSASLGDELLFNGQRVPILNPDGTPSGQFVRRGQIFDPRTQVPNPRFDPSQPVSPLNPRFIRQPFPGNRIADIDPIAARLVALWPSPNLPGRANNFARTPGISDDQDRFTTRLDWRLSEGNDLFGRYAYSRRDRFVPGFFGGLADGTDTSAWGRNEIISHALTIGWNAVLSPKIINQFRFGYSRADAEAKQEPFGQGSSSDFIAGIPNNAEVQGGLPGVVVSGYSPRLGSPDFLPKFQRSEQFQFTDTLSYVRGAHSFRLGSDVMWPLRLDYLDVPATRGRVSFDGSYTQFAGGLAGTGAPLADLLIGWARNAALANLFIVHQRRYMYAFFAQDDWKATPHLTLNLGLRYDFGSPAYEAGNHLANFDPEAGRRARTPQEALAALRLAKDGDLADRALVRPDHLNFAPRFGFAYSLAESWVLRGGYGIYYNLIDRIGSEDQLSLNPPFLVNYNFTSDAFTPALRLSAGFASDTLSPAKVDVRRVQLRAANPNARTPYMQQWSLSLQRQFGRDWLTEVSYVGSKGTHLMTLRDLNQPLPGAKPAAVNDPDPNISFPARSLFFPYPAYGLIEYRDDNGISNYHSMEVTLDKRFSHGWTTRVAYTLAKSLDNSFEHLTSGGSNSFPQNARDVRSWYGPSDFDVRHRLVINGIWELPFGKGRALLRSGVSAAVLGGWTIAGSFNFRSGLPFTVTQSGDPLSLGSLSTTLPDLIGDPRVSAPTVERWFDPRAFRALPNGLNRFGTEGRNILRGPNFASLNLGIHRRFGLGAETRYLEFRWEMFNALNRANFGLPNRDLQSSSVGTITTLAGDPRVMQFALRLNF</sequence>
<keyword evidence="4 7" id="KW-0812">Transmembrane</keyword>
<dbReference type="Proteomes" id="UP000031518">
    <property type="component" value="Unassembled WGS sequence"/>
</dbReference>
<feature type="transmembrane region" description="Helical" evidence="7">
    <location>
        <begin position="12"/>
        <end position="30"/>
    </location>
</feature>
<gene>
    <name evidence="9" type="ORF">PYK22_02794</name>
</gene>
<evidence type="ECO:0000256" key="6">
    <source>
        <dbReference type="ARBA" id="ARBA00023237"/>
    </source>
</evidence>
<keyword evidence="9" id="KW-0560">Oxidoreductase</keyword>
<name>A0A0B6X387_9BACT</name>
<dbReference type="Gene3D" id="2.40.170.20">
    <property type="entry name" value="TonB-dependent receptor, beta-barrel domain"/>
    <property type="match status" value="1"/>
</dbReference>
<dbReference type="GO" id="GO:0015344">
    <property type="term" value="F:siderophore uptake transmembrane transporter activity"/>
    <property type="evidence" value="ECO:0007669"/>
    <property type="project" value="TreeGrafter"/>
</dbReference>
<dbReference type="GO" id="GO:0009279">
    <property type="term" value="C:cell outer membrane"/>
    <property type="evidence" value="ECO:0007669"/>
    <property type="project" value="UniProtKB-SubCell"/>
</dbReference>
<dbReference type="InterPro" id="IPR036942">
    <property type="entry name" value="Beta-barrel_TonB_sf"/>
</dbReference>
<dbReference type="GO" id="GO:0044718">
    <property type="term" value="P:siderophore transmembrane transport"/>
    <property type="evidence" value="ECO:0007669"/>
    <property type="project" value="TreeGrafter"/>
</dbReference>
<keyword evidence="3" id="KW-1134">Transmembrane beta strand</keyword>
<evidence type="ECO:0000313" key="9">
    <source>
        <dbReference type="EMBL" id="CDM66760.1"/>
    </source>
</evidence>
<dbReference type="Pfam" id="PF13620">
    <property type="entry name" value="CarboxypepD_reg"/>
    <property type="match status" value="1"/>
</dbReference>
<dbReference type="PANTHER" id="PTHR30069:SF46">
    <property type="entry name" value="OAR PROTEIN"/>
    <property type="match status" value="1"/>
</dbReference>
<dbReference type="Pfam" id="PF25183">
    <property type="entry name" value="OMP_b-brl_4"/>
    <property type="match status" value="1"/>
</dbReference>
<evidence type="ECO:0000313" key="10">
    <source>
        <dbReference type="Proteomes" id="UP000031518"/>
    </source>
</evidence>
<keyword evidence="2" id="KW-0813">Transport</keyword>
<dbReference type="SUPFAM" id="SSF56935">
    <property type="entry name" value="Porins"/>
    <property type="match status" value="1"/>
</dbReference>
<reference evidence="9 10" key="1">
    <citation type="submission" date="2013-12" db="EMBL/GenBank/DDBJ databases">
        <authorList>
            <person name="Stott M."/>
        </authorList>
    </citation>
    <scope>NUCLEOTIDE SEQUENCE [LARGE SCALE GENOMIC DNA]</scope>
    <source>
        <strain evidence="9 10">K22</strain>
    </source>
</reference>
<protein>
    <submittedName>
        <fullName evidence="9">Protocatechuate 3,4-dioxygenase beta subunit</fullName>
    </submittedName>
</protein>
<organism evidence="9 10">
    <name type="scientific">Pyrinomonas methylaliphatogenes</name>
    <dbReference type="NCBI Taxonomy" id="454194"/>
    <lineage>
        <taxon>Bacteria</taxon>
        <taxon>Pseudomonadati</taxon>
        <taxon>Acidobacteriota</taxon>
        <taxon>Blastocatellia</taxon>
        <taxon>Blastocatellales</taxon>
        <taxon>Pyrinomonadaceae</taxon>
        <taxon>Pyrinomonas</taxon>
    </lineage>
</organism>
<dbReference type="InterPro" id="IPR013784">
    <property type="entry name" value="Carb-bd-like_fold"/>
</dbReference>
<keyword evidence="10" id="KW-1185">Reference proteome</keyword>
<dbReference type="InterPro" id="IPR057601">
    <property type="entry name" value="Oar-like_b-barrel"/>
</dbReference>
<evidence type="ECO:0000256" key="3">
    <source>
        <dbReference type="ARBA" id="ARBA00022452"/>
    </source>
</evidence>
<dbReference type="STRING" id="454194.PYK22_02794"/>
<dbReference type="GO" id="GO:0051213">
    <property type="term" value="F:dioxygenase activity"/>
    <property type="evidence" value="ECO:0007669"/>
    <property type="project" value="UniProtKB-KW"/>
</dbReference>
<accession>A0A0B6X387</accession>
<keyword evidence="9" id="KW-0223">Dioxygenase</keyword>
<keyword evidence="6" id="KW-0998">Cell outer membrane</keyword>
<dbReference type="Gene3D" id="2.60.40.1120">
    <property type="entry name" value="Carboxypeptidase-like, regulatory domain"/>
    <property type="match status" value="1"/>
</dbReference>
<evidence type="ECO:0000256" key="2">
    <source>
        <dbReference type="ARBA" id="ARBA00022448"/>
    </source>
</evidence>
<proteinExistence type="predicted"/>
<dbReference type="InterPro" id="IPR039426">
    <property type="entry name" value="TonB-dep_rcpt-like"/>
</dbReference>
<dbReference type="Gene3D" id="2.170.130.10">
    <property type="entry name" value="TonB-dependent receptor, plug domain"/>
    <property type="match status" value="1"/>
</dbReference>
<dbReference type="InterPro" id="IPR037066">
    <property type="entry name" value="Plug_dom_sf"/>
</dbReference>
<dbReference type="GO" id="GO:0030246">
    <property type="term" value="F:carbohydrate binding"/>
    <property type="evidence" value="ECO:0007669"/>
    <property type="project" value="InterPro"/>
</dbReference>